<evidence type="ECO:0000313" key="2">
    <source>
        <dbReference type="EMBL" id="SDS35662.1"/>
    </source>
</evidence>
<feature type="transmembrane region" description="Helical" evidence="1">
    <location>
        <begin position="239"/>
        <end position="259"/>
    </location>
</feature>
<dbReference type="OrthoDB" id="9770040at2"/>
<sequence>MQLVDRKALLQIAPLWRLGFRPFFLAGTAFAALAIPLWLGVLAGWWPAWQPAGGALAWHRHEMVFGFGAAIIAGFLLTAAQNWTGRPGLSGRPLVALAGLWLAARLAWLLGAPLWLLIPLELAFLPAVAVVLGRMLLAVRQVRNYPIVGVLTLLTLADLLVLAGLAQSNDAWQRQGVIAALWLVAVMMGLIGGRVIPFFTQRGLGRTAQVPALPWLEWSAQGGLVLLVVLTALGPALQAQAWLGALFALVALLHGVRLARWHDVGLWRVPLLWSLHLAYAWLVVALAGQALWHFGVLAGSSLALHALGVGGMGGLILAMVARVSLGHTGRPLQPPKTMAWAFALVNLGAAARVLLPPFFPLGSLHLAGAAWVAAFALFVWHYGPMLCRPRLDGQPG</sequence>
<accession>A0A1H1RIZ8</accession>
<feature type="transmembrane region" description="Helical" evidence="1">
    <location>
        <begin position="212"/>
        <end position="233"/>
    </location>
</feature>
<proteinExistence type="predicted"/>
<organism evidence="2 3">
    <name type="scientific">Pseudomonas oryzae</name>
    <dbReference type="NCBI Taxonomy" id="1392877"/>
    <lineage>
        <taxon>Bacteria</taxon>
        <taxon>Pseudomonadati</taxon>
        <taxon>Pseudomonadota</taxon>
        <taxon>Gammaproteobacteria</taxon>
        <taxon>Pseudomonadales</taxon>
        <taxon>Pseudomonadaceae</taxon>
        <taxon>Pseudomonas</taxon>
    </lineage>
</organism>
<name>A0A1H1RIZ8_9PSED</name>
<dbReference type="Proteomes" id="UP000243359">
    <property type="component" value="Chromosome I"/>
</dbReference>
<protein>
    <submittedName>
        <fullName evidence="2">Uncharacterized protein involved in response to NO</fullName>
    </submittedName>
</protein>
<keyword evidence="1" id="KW-1133">Transmembrane helix</keyword>
<keyword evidence="3" id="KW-1185">Reference proteome</keyword>
<keyword evidence="1" id="KW-0812">Transmembrane</keyword>
<evidence type="ECO:0000256" key="1">
    <source>
        <dbReference type="SAM" id="Phobius"/>
    </source>
</evidence>
<dbReference type="STRING" id="1392877.SAMN05216221_1643"/>
<feature type="transmembrane region" description="Helical" evidence="1">
    <location>
        <begin position="178"/>
        <end position="200"/>
    </location>
</feature>
<feature type="transmembrane region" description="Helical" evidence="1">
    <location>
        <begin position="89"/>
        <end position="108"/>
    </location>
</feature>
<keyword evidence="1" id="KW-0472">Membrane</keyword>
<dbReference type="RefSeq" id="WP_090348476.1">
    <property type="nucleotide sequence ID" value="NZ_LT629751.1"/>
</dbReference>
<feature type="transmembrane region" description="Helical" evidence="1">
    <location>
        <begin position="114"/>
        <end position="133"/>
    </location>
</feature>
<feature type="transmembrane region" description="Helical" evidence="1">
    <location>
        <begin position="337"/>
        <end position="355"/>
    </location>
</feature>
<dbReference type="AlphaFoldDB" id="A0A1H1RIZ8"/>
<feature type="transmembrane region" description="Helical" evidence="1">
    <location>
        <begin position="58"/>
        <end position="77"/>
    </location>
</feature>
<gene>
    <name evidence="2" type="ORF">SAMN05216221_1643</name>
</gene>
<feature type="transmembrane region" description="Helical" evidence="1">
    <location>
        <begin position="361"/>
        <end position="380"/>
    </location>
</feature>
<dbReference type="EMBL" id="LT629751">
    <property type="protein sequence ID" value="SDS35662.1"/>
    <property type="molecule type" value="Genomic_DNA"/>
</dbReference>
<evidence type="ECO:0000313" key="3">
    <source>
        <dbReference type="Proteomes" id="UP000243359"/>
    </source>
</evidence>
<feature type="transmembrane region" description="Helical" evidence="1">
    <location>
        <begin position="23"/>
        <end position="46"/>
    </location>
</feature>
<feature type="transmembrane region" description="Helical" evidence="1">
    <location>
        <begin position="271"/>
        <end position="292"/>
    </location>
</feature>
<feature type="transmembrane region" description="Helical" evidence="1">
    <location>
        <begin position="145"/>
        <end position="166"/>
    </location>
</feature>
<feature type="transmembrane region" description="Helical" evidence="1">
    <location>
        <begin position="304"/>
        <end position="325"/>
    </location>
</feature>
<dbReference type="InterPro" id="IPR010266">
    <property type="entry name" value="NnrS"/>
</dbReference>
<dbReference type="Pfam" id="PF05940">
    <property type="entry name" value="NnrS"/>
    <property type="match status" value="1"/>
</dbReference>
<reference evidence="3" key="1">
    <citation type="submission" date="2016-10" db="EMBL/GenBank/DDBJ databases">
        <authorList>
            <person name="Varghese N."/>
            <person name="Submissions S."/>
        </authorList>
    </citation>
    <scope>NUCLEOTIDE SEQUENCE [LARGE SCALE GENOMIC DNA]</scope>
    <source>
        <strain evidence="3">KCTC 32247</strain>
    </source>
</reference>